<dbReference type="InterPro" id="IPR026960">
    <property type="entry name" value="RVT-Znf"/>
</dbReference>
<evidence type="ECO:0000256" key="2">
    <source>
        <dbReference type="ARBA" id="ARBA00023242"/>
    </source>
</evidence>
<accession>A5AED8</accession>
<evidence type="ECO:0000259" key="5">
    <source>
        <dbReference type="PROSITE" id="PS51294"/>
    </source>
</evidence>
<dbReference type="PANTHER" id="PTHR47122">
    <property type="entry name" value="MYB-LIKE DNA-BINDING DOMAIN CONTAINING PROTEIN, EXPRESSED"/>
    <property type="match status" value="1"/>
</dbReference>
<feature type="domain" description="HTH myb-type" evidence="5">
    <location>
        <begin position="746"/>
        <end position="805"/>
    </location>
</feature>
<feature type="compositionally biased region" description="Basic and acidic residues" evidence="3">
    <location>
        <begin position="666"/>
        <end position="680"/>
    </location>
</feature>
<dbReference type="InterPro" id="IPR009057">
    <property type="entry name" value="Homeodomain-like_sf"/>
</dbReference>
<feature type="domain" description="Myb-like" evidence="4">
    <location>
        <begin position="754"/>
        <end position="801"/>
    </location>
</feature>
<dbReference type="GO" id="GO:0005634">
    <property type="term" value="C:nucleus"/>
    <property type="evidence" value="ECO:0007669"/>
    <property type="project" value="UniProtKB-SubCell"/>
</dbReference>
<evidence type="ECO:0000313" key="6">
    <source>
        <dbReference type="EMBL" id="CAN77858.1"/>
    </source>
</evidence>
<evidence type="ECO:0000256" key="1">
    <source>
        <dbReference type="ARBA" id="ARBA00004123"/>
    </source>
</evidence>
<dbReference type="AlphaFoldDB" id="A5AED8"/>
<dbReference type="ExpressionAtlas" id="A5AED8">
    <property type="expression patterns" value="baseline and differential"/>
</dbReference>
<feature type="region of interest" description="Disordered" evidence="3">
    <location>
        <begin position="575"/>
        <end position="601"/>
    </location>
</feature>
<dbReference type="Pfam" id="PF00249">
    <property type="entry name" value="Myb_DNA-binding"/>
    <property type="match status" value="1"/>
</dbReference>
<dbReference type="InterPro" id="IPR001005">
    <property type="entry name" value="SANT/Myb"/>
</dbReference>
<dbReference type="EMBL" id="AM424467">
    <property type="protein sequence ID" value="CAN77858.1"/>
    <property type="molecule type" value="Genomic_DNA"/>
</dbReference>
<dbReference type="CDD" id="cd11660">
    <property type="entry name" value="SANT_TRF"/>
    <property type="match status" value="1"/>
</dbReference>
<dbReference type="SMART" id="SM00717">
    <property type="entry name" value="SANT"/>
    <property type="match status" value="1"/>
</dbReference>
<feature type="compositionally biased region" description="Polar residues" evidence="3">
    <location>
        <begin position="378"/>
        <end position="389"/>
    </location>
</feature>
<keyword evidence="2" id="KW-0539">Nucleus</keyword>
<comment type="subcellular location">
    <subcellularLocation>
        <location evidence="1">Nucleus</location>
    </subcellularLocation>
</comment>
<dbReference type="Pfam" id="PF13966">
    <property type="entry name" value="zf-RVT"/>
    <property type="match status" value="1"/>
</dbReference>
<dbReference type="Gene3D" id="1.10.246.220">
    <property type="match status" value="1"/>
</dbReference>
<protein>
    <submittedName>
        <fullName evidence="6">Uncharacterized protein</fullName>
    </submittedName>
</protein>
<reference evidence="6" key="1">
    <citation type="journal article" date="2007" name="PLoS ONE">
        <title>The first genome sequence of an elite grapevine cultivar (Pinot noir Vitis vinifera L.): coping with a highly heterozygous genome.</title>
        <authorList>
            <person name="Velasco R."/>
            <person name="Zharkikh A."/>
            <person name="Troggio M."/>
            <person name="Cartwright D.A."/>
            <person name="Cestaro A."/>
            <person name="Pruss D."/>
            <person name="Pindo M."/>
            <person name="FitzGerald L.M."/>
            <person name="Vezzulli S."/>
            <person name="Reid J."/>
            <person name="Malacarne G."/>
            <person name="Iliev D."/>
            <person name="Coppola G."/>
            <person name="Wardell B."/>
            <person name="Micheletti D."/>
            <person name="Macalma T."/>
            <person name="Facci M."/>
            <person name="Mitchell J.T."/>
            <person name="Perazzolli M."/>
            <person name="Eldredge G."/>
            <person name="Gatto P."/>
            <person name="Oyzerski R."/>
            <person name="Moretto M."/>
            <person name="Gutin N."/>
            <person name="Stefanini M."/>
            <person name="Chen Y."/>
            <person name="Segala C."/>
            <person name="Davenport C."/>
            <person name="Dematte L."/>
            <person name="Mraz A."/>
            <person name="Battilana J."/>
            <person name="Stormo K."/>
            <person name="Costa F."/>
            <person name="Tao Q."/>
            <person name="Si-Ammour A."/>
            <person name="Harkins T."/>
            <person name="Lackey A."/>
            <person name="Perbost C."/>
            <person name="Taillon B."/>
            <person name="Stella A."/>
            <person name="Solovyev V."/>
            <person name="Fawcett J.A."/>
            <person name="Sterck L."/>
            <person name="Vandepoele K."/>
            <person name="Grando S.M."/>
            <person name="Toppo S."/>
            <person name="Moser C."/>
            <person name="Lanchbury J."/>
            <person name="Bogden R."/>
            <person name="Skolnick M."/>
            <person name="Sgaramella V."/>
            <person name="Bhatnagar S.K."/>
            <person name="Fontana P."/>
            <person name="Gutin A."/>
            <person name="Van de Peer Y."/>
            <person name="Salamini F."/>
            <person name="Viola R."/>
        </authorList>
    </citation>
    <scope>NUCLEOTIDE SEQUENCE</scope>
</reference>
<dbReference type="SUPFAM" id="SSF46689">
    <property type="entry name" value="Homeodomain-like"/>
    <property type="match status" value="1"/>
</dbReference>
<dbReference type="InterPro" id="IPR017930">
    <property type="entry name" value="Myb_dom"/>
</dbReference>
<dbReference type="PANTHER" id="PTHR47122:SF4">
    <property type="entry name" value="TRF-LIKE 3"/>
    <property type="match status" value="1"/>
</dbReference>
<gene>
    <name evidence="6" type="ORF">VITISV_005454</name>
</gene>
<proteinExistence type="predicted"/>
<evidence type="ECO:0000256" key="3">
    <source>
        <dbReference type="SAM" id="MobiDB-lite"/>
    </source>
</evidence>
<evidence type="ECO:0000259" key="4">
    <source>
        <dbReference type="PROSITE" id="PS50090"/>
    </source>
</evidence>
<feature type="compositionally biased region" description="Polar residues" evidence="3">
    <location>
        <begin position="579"/>
        <end position="595"/>
    </location>
</feature>
<dbReference type="PROSITE" id="PS50090">
    <property type="entry name" value="MYB_LIKE"/>
    <property type="match status" value="1"/>
</dbReference>
<organism evidence="6">
    <name type="scientific">Vitis vinifera</name>
    <name type="common">Grape</name>
    <dbReference type="NCBI Taxonomy" id="29760"/>
    <lineage>
        <taxon>Eukaryota</taxon>
        <taxon>Viridiplantae</taxon>
        <taxon>Streptophyta</taxon>
        <taxon>Embryophyta</taxon>
        <taxon>Tracheophyta</taxon>
        <taxon>Spermatophyta</taxon>
        <taxon>Magnoliopsida</taxon>
        <taxon>eudicotyledons</taxon>
        <taxon>Gunneridae</taxon>
        <taxon>Pentapetalae</taxon>
        <taxon>rosids</taxon>
        <taxon>Vitales</taxon>
        <taxon>Vitaceae</taxon>
        <taxon>Viteae</taxon>
        <taxon>Vitis</taxon>
    </lineage>
</organism>
<feature type="region of interest" description="Disordered" evidence="3">
    <location>
        <begin position="664"/>
        <end position="693"/>
    </location>
</feature>
<sequence length="867" mass="96562">MHVFTGSCDALSTIQVDGDGRLVPATDDEVMEVEDLLEEFKIEMPFVADTGQTVECTSKEEFPSGNPHLECSEGTKIRFWKDTWCGDVELARRFPQLFNVAAQKSATVGELWDQNAGQGGWNLRFFRSFNDWELALVDELLQILRSQRITLEEDLALWKGGKNGKFDIKDAYGLLTSHNTSLFPKKGIWVENVPSKLAFFAWEATWGRVLTIDRLQKRVWQIPNRCYLCGSDEENVNHLLIHCTVASVLWGMVLSLVGAQWVFPETVKELYLPGMLQSVNTEIDAEKLSARLEQRHRACLSASLSSYSEKSTQYIGEMLQKVNQEERLRLAYGSPDHSSAYMNVDSQYSDEHDKLPAIDKKLQSKIPLQEIVPSSVLSSNDTHIDQSGSVGECSNPPGGPMDSGSSASAVCTSLKPDFTKLKGEICLDNLSIRELHETFKATFGRETSVKDKQWLKRRIAMGLTNSCDVSTTTFILKDNKSMKKVKEECCKSVDGTLIEDTVVGAKNDNCRDSPTSRNNRGEAHQILSGKRLRNSSVEYDCGSDDLHTEQIAGKRIRKPTKRYIEELSEADSREYGGRLTSSVKNSVHGQSSPKSQARPVRNVCSEGKTVVTRLDSLGGSGVQVPYVFRVRRSRPRKNFMALMKFNTNSMGMAAKLVKKALGVRSSRTDNVRSSRTDNEGGNKVLQSRPAPKRLQLPLIGEPVKHEQCSVADTIELEQRVELKHVDSSGDTSDDNIATVPTAKGGMRRKHHRAWTLSEVMKLVDGVSRYGAGRWSEIKRLAFASYSYRTSVDLKDKWRNLLRASFALSPAEKGMSSRKHGSMPIPAAILLKVRELAEMHAQVAPNLGTSKPSGCGGRTVHETRAGFL</sequence>
<dbReference type="PROSITE" id="PS51294">
    <property type="entry name" value="HTH_MYB"/>
    <property type="match status" value="1"/>
</dbReference>
<feature type="region of interest" description="Disordered" evidence="3">
    <location>
        <begin position="725"/>
        <end position="744"/>
    </location>
</feature>
<name>A5AED8_VITVI</name>
<feature type="region of interest" description="Disordered" evidence="3">
    <location>
        <begin position="378"/>
        <end position="407"/>
    </location>
</feature>